<reference evidence="2 3" key="1">
    <citation type="submission" date="2018-06" db="EMBL/GenBank/DDBJ databases">
        <title>Genomic Encyclopedia of Archaeal and Bacterial Type Strains, Phase II (KMG-II): from individual species to whole genera.</title>
        <authorList>
            <person name="Goeker M."/>
        </authorList>
    </citation>
    <scope>NUCLEOTIDE SEQUENCE [LARGE SCALE GENOMIC DNA]</scope>
    <source>
        <strain evidence="2 3">DSM 23241</strain>
    </source>
</reference>
<gene>
    <name evidence="2" type="ORF">LX80_00724</name>
</gene>
<proteinExistence type="predicted"/>
<accession>A0A2W7RV05</accession>
<keyword evidence="2" id="KW-0121">Carboxypeptidase</keyword>
<feature type="chain" id="PRO_5016103826" evidence="1">
    <location>
        <begin position="21"/>
        <end position="236"/>
    </location>
</feature>
<keyword evidence="3" id="KW-1185">Reference proteome</keyword>
<dbReference type="EMBL" id="QKZV01000002">
    <property type="protein sequence ID" value="PZX64528.1"/>
    <property type="molecule type" value="Genomic_DNA"/>
</dbReference>
<dbReference type="SUPFAM" id="SSF49464">
    <property type="entry name" value="Carboxypeptidase regulatory domain-like"/>
    <property type="match status" value="1"/>
</dbReference>
<keyword evidence="2" id="KW-0645">Protease</keyword>
<evidence type="ECO:0000313" key="2">
    <source>
        <dbReference type="EMBL" id="PZX64528.1"/>
    </source>
</evidence>
<dbReference type="Proteomes" id="UP000249720">
    <property type="component" value="Unassembled WGS sequence"/>
</dbReference>
<sequence>MKKNFLLVLLAMLVLQNLNAQNFKAILKDSLTKEPVYFASITNLNNKKTVLSNQNGTFSIPAKPGDILSIASISYSFDTIKVTPALLQQSEYVIHLHPLSNLLNEVTVKAHPGYSAYQIDSIRRRKDFFSTTTDYTIPTVSNGNSGVGMGINIDHFFGPDKRKREAIKLFNRMEEEHYINYRFNPTVLKQYVTLPPDSLLLFMETYRPSYKWLRQHPSREDLIYYINDKLKLFLKQ</sequence>
<dbReference type="AlphaFoldDB" id="A0A2W7RV05"/>
<dbReference type="OrthoDB" id="1118857at2"/>
<name>A0A2W7RV05_9BACT</name>
<keyword evidence="1" id="KW-0732">Signal</keyword>
<evidence type="ECO:0000256" key="1">
    <source>
        <dbReference type="SAM" id="SignalP"/>
    </source>
</evidence>
<organism evidence="2 3">
    <name type="scientific">Hydrotalea sandarakina</name>
    <dbReference type="NCBI Taxonomy" id="1004304"/>
    <lineage>
        <taxon>Bacteria</taxon>
        <taxon>Pseudomonadati</taxon>
        <taxon>Bacteroidota</taxon>
        <taxon>Chitinophagia</taxon>
        <taxon>Chitinophagales</taxon>
        <taxon>Chitinophagaceae</taxon>
        <taxon>Hydrotalea</taxon>
    </lineage>
</organism>
<dbReference type="RefSeq" id="WP_111293698.1">
    <property type="nucleotide sequence ID" value="NZ_QKZV01000002.1"/>
</dbReference>
<dbReference type="InterPro" id="IPR008969">
    <property type="entry name" value="CarboxyPept-like_regulatory"/>
</dbReference>
<comment type="caution">
    <text evidence="2">The sequence shown here is derived from an EMBL/GenBank/DDBJ whole genome shotgun (WGS) entry which is preliminary data.</text>
</comment>
<keyword evidence="2" id="KW-0378">Hydrolase</keyword>
<protein>
    <submittedName>
        <fullName evidence="2">Carboxypeptidase-like protein</fullName>
    </submittedName>
</protein>
<feature type="signal peptide" evidence="1">
    <location>
        <begin position="1"/>
        <end position="20"/>
    </location>
</feature>
<evidence type="ECO:0000313" key="3">
    <source>
        <dbReference type="Proteomes" id="UP000249720"/>
    </source>
</evidence>
<dbReference type="GO" id="GO:0004180">
    <property type="term" value="F:carboxypeptidase activity"/>
    <property type="evidence" value="ECO:0007669"/>
    <property type="project" value="UniProtKB-KW"/>
</dbReference>